<dbReference type="RefSeq" id="WP_123608652.1">
    <property type="nucleotide sequence ID" value="NZ_RJVG01000003.1"/>
</dbReference>
<comment type="caution">
    <text evidence="1">The sequence shown here is derived from an EMBL/GenBank/DDBJ whole genome shotgun (WGS) entry which is preliminary data.</text>
</comment>
<keyword evidence="2" id="KW-1185">Reference proteome</keyword>
<evidence type="ECO:0008006" key="3">
    <source>
        <dbReference type="Google" id="ProtNLM"/>
    </source>
</evidence>
<dbReference type="OrthoDB" id="2029395at2"/>
<accession>A0A3N1XRC9</accession>
<dbReference type="InterPro" id="IPR025233">
    <property type="entry name" value="DUF4176"/>
</dbReference>
<protein>
    <recommendedName>
        <fullName evidence="3">DUF4176 domain-containing protein</fullName>
    </recommendedName>
</protein>
<dbReference type="Proteomes" id="UP000273083">
    <property type="component" value="Unassembled WGS sequence"/>
</dbReference>
<dbReference type="AlphaFoldDB" id="A0A3N1XRC9"/>
<evidence type="ECO:0000313" key="2">
    <source>
        <dbReference type="Proteomes" id="UP000273083"/>
    </source>
</evidence>
<organism evidence="1 2">
    <name type="scientific">Mobilisporobacter senegalensis</name>
    <dbReference type="NCBI Taxonomy" id="1329262"/>
    <lineage>
        <taxon>Bacteria</taxon>
        <taxon>Bacillati</taxon>
        <taxon>Bacillota</taxon>
        <taxon>Clostridia</taxon>
        <taxon>Lachnospirales</taxon>
        <taxon>Lachnospiraceae</taxon>
        <taxon>Mobilisporobacter</taxon>
    </lineage>
</organism>
<dbReference type="EMBL" id="RJVG01000003">
    <property type="protein sequence ID" value="ROR29196.1"/>
    <property type="molecule type" value="Genomic_DNA"/>
</dbReference>
<proteinExistence type="predicted"/>
<gene>
    <name evidence="1" type="ORF">EDD66_103131</name>
</gene>
<name>A0A3N1XRC9_9FIRM</name>
<reference evidence="1 2" key="1">
    <citation type="submission" date="2018-11" db="EMBL/GenBank/DDBJ databases">
        <title>Genomic Encyclopedia of Type Strains, Phase IV (KMG-IV): sequencing the most valuable type-strain genomes for metagenomic binning, comparative biology and taxonomic classification.</title>
        <authorList>
            <person name="Goeker M."/>
        </authorList>
    </citation>
    <scope>NUCLEOTIDE SEQUENCE [LARGE SCALE GENOMIC DNA]</scope>
    <source>
        <strain evidence="1 2">DSM 26537</strain>
    </source>
</reference>
<dbReference type="Pfam" id="PF13780">
    <property type="entry name" value="DUF4176"/>
    <property type="match status" value="1"/>
</dbReference>
<sequence>MEEINKNDMKIMMWKDKVNSLGYLSDSTKCTGINFGGYYLEHSKFLYEILGGLEAGSMVLQDQKNGAKFEKQDNNCLLTVNTEQIELSKTNMKGFIESLITIMEDILPLGSIVDLKREYFANEILKNKVENIRMVITHRFLSKEGTDVYFPYAGVVYPTGMLGRGEVLYFTPGLIENVIHRGFEDVQETAYVSQMKREFIVENNMISCGFATKEKVEEFIRDRRN</sequence>
<evidence type="ECO:0000313" key="1">
    <source>
        <dbReference type="EMBL" id="ROR29196.1"/>
    </source>
</evidence>